<dbReference type="EMBL" id="JAUSRA010000001">
    <property type="protein sequence ID" value="MDP9798760.1"/>
    <property type="molecule type" value="Genomic_DNA"/>
</dbReference>
<comment type="caution">
    <text evidence="1">The sequence shown here is derived from an EMBL/GenBank/DDBJ whole genome shotgun (WGS) entry which is preliminary data.</text>
</comment>
<evidence type="ECO:0000313" key="1">
    <source>
        <dbReference type="EMBL" id="MDP9798760.1"/>
    </source>
</evidence>
<reference evidence="1 2" key="1">
    <citation type="submission" date="2023-07" db="EMBL/GenBank/DDBJ databases">
        <title>Sequencing the genomes of 1000 actinobacteria strains.</title>
        <authorList>
            <person name="Klenk H.-P."/>
        </authorList>
    </citation>
    <scope>NUCLEOTIDE SEQUENCE [LARGE SCALE GENOMIC DNA]</scope>
    <source>
        <strain evidence="1 2">DSM 44710</strain>
    </source>
</reference>
<dbReference type="RefSeq" id="WP_306836881.1">
    <property type="nucleotide sequence ID" value="NZ_JAUSRA010000001.1"/>
</dbReference>
<proteinExistence type="predicted"/>
<organism evidence="1 2">
    <name type="scientific">Catenuloplanes nepalensis</name>
    <dbReference type="NCBI Taxonomy" id="587533"/>
    <lineage>
        <taxon>Bacteria</taxon>
        <taxon>Bacillati</taxon>
        <taxon>Actinomycetota</taxon>
        <taxon>Actinomycetes</taxon>
        <taxon>Micromonosporales</taxon>
        <taxon>Micromonosporaceae</taxon>
        <taxon>Catenuloplanes</taxon>
    </lineage>
</organism>
<evidence type="ECO:0008006" key="3">
    <source>
        <dbReference type="Google" id="ProtNLM"/>
    </source>
</evidence>
<evidence type="ECO:0000313" key="2">
    <source>
        <dbReference type="Proteomes" id="UP001240984"/>
    </source>
</evidence>
<name>A0ABT9N4X3_9ACTN</name>
<dbReference type="Proteomes" id="UP001240984">
    <property type="component" value="Unassembled WGS sequence"/>
</dbReference>
<keyword evidence="2" id="KW-1185">Reference proteome</keyword>
<protein>
    <recommendedName>
        <fullName evidence="3">Integrase catalytic domain-containing protein</fullName>
    </recommendedName>
</protein>
<sequence length="67" mass="7398">MTTPAFPIVTDGDSRFTFGLLLDLTRVLEQHGYPPVLAGADLVRLQESLFNFLYTKPESTGAEGVQR</sequence>
<gene>
    <name evidence="1" type="ORF">J2S43_007272</name>
</gene>
<accession>A0ABT9N4X3</accession>